<dbReference type="InterPro" id="IPR021109">
    <property type="entry name" value="Peptidase_aspartic_dom_sf"/>
</dbReference>
<evidence type="ECO:0000256" key="1">
    <source>
        <dbReference type="ARBA" id="ARBA00023157"/>
    </source>
</evidence>
<dbReference type="AlphaFoldDB" id="A0A2U9R9X1"/>
<dbReference type="GO" id="GO:0004190">
    <property type="term" value="F:aspartic-type endopeptidase activity"/>
    <property type="evidence" value="ECO:0007669"/>
    <property type="project" value="UniProtKB-ARBA"/>
</dbReference>
<evidence type="ECO:0000313" key="3">
    <source>
        <dbReference type="EMBL" id="AWU78177.1"/>
    </source>
</evidence>
<dbReference type="Pfam" id="PF00026">
    <property type="entry name" value="Asp"/>
    <property type="match status" value="1"/>
</dbReference>
<keyword evidence="1" id="KW-1015">Disulfide bond</keyword>
<reference evidence="3 4" key="1">
    <citation type="submission" date="2018-06" db="EMBL/GenBank/DDBJ databases">
        <title>Population genomics shows no distinction between pathogenic Candida krusei and environmental Pichia kudriavzevii: One species, four names.</title>
        <authorList>
            <person name="Douglass A.P."/>
            <person name="Offei B."/>
            <person name="Braun-Galleani S."/>
            <person name="Coughlan A.Y."/>
            <person name="Martos A."/>
            <person name="Ortiz-Merino R.A."/>
            <person name="Byrne K.P."/>
            <person name="Wolfe K.H."/>
        </authorList>
    </citation>
    <scope>NUCLEOTIDE SEQUENCE [LARGE SCALE GENOMIC DNA]</scope>
    <source>
        <strain evidence="3 4">CBS573</strain>
    </source>
</reference>
<proteinExistence type="predicted"/>
<protein>
    <recommendedName>
        <fullName evidence="2">Peptidase A1 domain-containing protein</fullName>
    </recommendedName>
</protein>
<evidence type="ECO:0000259" key="2">
    <source>
        <dbReference type="PROSITE" id="PS51767"/>
    </source>
</evidence>
<accession>A0A2U9R9X1</accession>
<evidence type="ECO:0000313" key="4">
    <source>
        <dbReference type="Proteomes" id="UP000249293"/>
    </source>
</evidence>
<feature type="domain" description="Peptidase A1" evidence="2">
    <location>
        <begin position="59"/>
        <end position="778"/>
    </location>
</feature>
<dbReference type="GeneID" id="40386036"/>
<organism evidence="3 4">
    <name type="scientific">Pichia kudriavzevii</name>
    <name type="common">Yeast</name>
    <name type="synonym">Issatchenkia orientalis</name>
    <dbReference type="NCBI Taxonomy" id="4909"/>
    <lineage>
        <taxon>Eukaryota</taxon>
        <taxon>Fungi</taxon>
        <taxon>Dikarya</taxon>
        <taxon>Ascomycota</taxon>
        <taxon>Saccharomycotina</taxon>
        <taxon>Pichiomycetes</taxon>
        <taxon>Pichiales</taxon>
        <taxon>Pichiaceae</taxon>
        <taxon>Pichia</taxon>
    </lineage>
</organism>
<dbReference type="PROSITE" id="PS51767">
    <property type="entry name" value="PEPTIDASE_A1"/>
    <property type="match status" value="1"/>
</dbReference>
<dbReference type="OrthoDB" id="28208at2759"/>
<dbReference type="VEuPathDB" id="FungiDB:C5L36_0E02410"/>
<gene>
    <name evidence="3" type="ORF">C5L36_0E02410</name>
</gene>
<dbReference type="RefSeq" id="XP_029323653.1">
    <property type="nucleotide sequence ID" value="XM_029467793.1"/>
</dbReference>
<dbReference type="Gene3D" id="2.40.70.10">
    <property type="entry name" value="Acid Proteases"/>
    <property type="match status" value="2"/>
</dbReference>
<sequence length="820" mass="88344">MAVSEESITEATMLLVIQLITSLLTLATASPIYRRETHSAKVEKPGLLQQELVYGPDFIAVDVGIGSNNQSLLLKLDFNTADIWVNSDLNDFCLAYYSIPNFVNGTENAAMWNSFNENLRGNFTNQINEFHNEKINALETIAPTATSKLSSQLNKIQTEFQSLLSEQHVSVTKEISNFLGTASLPTDSVIETFLSGVHSAAENLGKEITSNAYNFEREATSMGELLGVKVTTVSDHVLTLVTGPAQDFASEVTSKGGEFATKVTSEGGEFATKVTSEGGEFATKVTSEGGEFATKVTSEGGEFATKVTSEGGEFATKVTSEGGEFATKVTSEGGEFATKVTSEGGEFATKVTSEFGDVTSDVVSGWNKFTTDITSKGGEFATKVTSGYGDVTSNVVSGWDKFTSNFVGIFKKASPTTRSSVAHTSTYNFIPQETQISNGSVIFDNSTIGIDDFLYQVSHDCSLFGVFNDSSSNSFQSSSEIFFSNDSYGAFGHLGNDTIHMGGVSVDNVTFGVADSSLSNIGIVGVGKSNRNSSFKSFPEILVDRGIINKALYSIDFNYHAPSILFGAIDYAKFGGNITLLPLLNETEGAIAVTLSGLGITSFDNETAEFVQGKAPAILDPTSNSVLFPREVLSSFVSSLNKTFDVSYNSSFGRYVLHRDDDVYIDDYALNFDFQGYNFSVDLDNFVIPVLEDETIFINGSTLSNGASANSSFYFSKFDEPYPVDDIPVHVNNASFIDEKTFILNIIESDDGSVVLGLDLLDSTVLVIDLESLQVGFTRSHSSDSQIVVIENKIPFSSKAPKYSDYYGSNNVTSLTAVHV</sequence>
<dbReference type="EMBL" id="CP028777">
    <property type="protein sequence ID" value="AWU78177.1"/>
    <property type="molecule type" value="Genomic_DNA"/>
</dbReference>
<name>A0A2U9R9X1_PICKU</name>
<keyword evidence="4" id="KW-1185">Reference proteome</keyword>
<dbReference type="InterPro" id="IPR033121">
    <property type="entry name" value="PEPTIDASE_A1"/>
</dbReference>
<dbReference type="SUPFAM" id="SSF50630">
    <property type="entry name" value="Acid proteases"/>
    <property type="match status" value="1"/>
</dbReference>
<dbReference type="Proteomes" id="UP000249293">
    <property type="component" value="Chromosome 5"/>
</dbReference>
<dbReference type="KEGG" id="pkz:C5L36_0E02410"/>
<dbReference type="Gene3D" id="1.20.120.20">
    <property type="entry name" value="Apolipoprotein"/>
    <property type="match status" value="1"/>
</dbReference>